<keyword evidence="3" id="KW-1185">Reference proteome</keyword>
<comment type="caution">
    <text evidence="2">The sequence shown here is derived from an EMBL/GenBank/DDBJ whole genome shotgun (WGS) entry which is preliminary data.</text>
</comment>
<dbReference type="InterPro" id="IPR039933">
    <property type="entry name" value="XRI1"/>
</dbReference>
<sequence>MDYCEMNNQLAFTLGWDLQYPFGALVLQNPLLDSEYSSSGYLQDAITGNPCKRRRVQLFHDRDQMEDDPDDFLQSCWNLNYPDEELADYSSITLSEDSRDSSICSIINVDKTPIAAAITTKTEEEEATPEQGNVSSSSSSRKSTPTSTGAKDEKPASTDDSADPLPSSARPDIDNRRKKIVYPFAWVKPGGAEGDVTLSEINARILRRPNRPVRHPIGEFACLPFCSDPHGPGLSGKSVVALTRVHTQGSGTITIIRTRGLGFWSGEGQP</sequence>
<name>A0AAV7F912_ARIFI</name>
<dbReference type="GO" id="GO:0007140">
    <property type="term" value="P:male meiotic nuclear division"/>
    <property type="evidence" value="ECO:0007669"/>
    <property type="project" value="InterPro"/>
</dbReference>
<dbReference type="PANTHER" id="PTHR33385:SF18">
    <property type="entry name" value="XRI1-LIKE PROTEIN"/>
    <property type="match status" value="1"/>
</dbReference>
<reference evidence="2 3" key="1">
    <citation type="submission" date="2021-07" db="EMBL/GenBank/DDBJ databases">
        <title>The Aristolochia fimbriata genome: insights into angiosperm evolution, floral development and chemical biosynthesis.</title>
        <authorList>
            <person name="Jiao Y."/>
        </authorList>
    </citation>
    <scope>NUCLEOTIDE SEQUENCE [LARGE SCALE GENOMIC DNA]</scope>
    <source>
        <strain evidence="2">IBCAS-2021</strain>
        <tissue evidence="2">Leaf</tissue>
    </source>
</reference>
<feature type="region of interest" description="Disordered" evidence="1">
    <location>
        <begin position="119"/>
        <end position="174"/>
    </location>
</feature>
<proteinExistence type="predicted"/>
<evidence type="ECO:0000313" key="3">
    <source>
        <dbReference type="Proteomes" id="UP000825729"/>
    </source>
</evidence>
<organism evidence="2 3">
    <name type="scientific">Aristolochia fimbriata</name>
    <name type="common">White veined hardy Dutchman's pipe vine</name>
    <dbReference type="NCBI Taxonomy" id="158543"/>
    <lineage>
        <taxon>Eukaryota</taxon>
        <taxon>Viridiplantae</taxon>
        <taxon>Streptophyta</taxon>
        <taxon>Embryophyta</taxon>
        <taxon>Tracheophyta</taxon>
        <taxon>Spermatophyta</taxon>
        <taxon>Magnoliopsida</taxon>
        <taxon>Magnoliidae</taxon>
        <taxon>Piperales</taxon>
        <taxon>Aristolochiaceae</taxon>
        <taxon>Aristolochia</taxon>
    </lineage>
</organism>
<dbReference type="EMBL" id="JAINDJ010000002">
    <property type="protein sequence ID" value="KAG9457642.1"/>
    <property type="molecule type" value="Genomic_DNA"/>
</dbReference>
<dbReference type="PANTHER" id="PTHR33385">
    <property type="entry name" value="PROTEIN XRI1"/>
    <property type="match status" value="1"/>
</dbReference>
<gene>
    <name evidence="2" type="ORF">H6P81_002150</name>
</gene>
<dbReference type="AlphaFoldDB" id="A0AAV7F912"/>
<evidence type="ECO:0000313" key="2">
    <source>
        <dbReference type="EMBL" id="KAG9457642.1"/>
    </source>
</evidence>
<dbReference type="GO" id="GO:0007143">
    <property type="term" value="P:female meiotic nuclear division"/>
    <property type="evidence" value="ECO:0007669"/>
    <property type="project" value="InterPro"/>
</dbReference>
<protein>
    <submittedName>
        <fullName evidence="2">Uncharacterized protein</fullName>
    </submittedName>
</protein>
<evidence type="ECO:0000256" key="1">
    <source>
        <dbReference type="SAM" id="MobiDB-lite"/>
    </source>
</evidence>
<feature type="compositionally biased region" description="Low complexity" evidence="1">
    <location>
        <begin position="135"/>
        <end position="148"/>
    </location>
</feature>
<dbReference type="Proteomes" id="UP000825729">
    <property type="component" value="Unassembled WGS sequence"/>
</dbReference>
<accession>A0AAV7F912</accession>